<dbReference type="Proteomes" id="UP000035760">
    <property type="component" value="Unassembled WGS sequence"/>
</dbReference>
<gene>
    <name evidence="2" type="ORF">BN873_270070</name>
</gene>
<dbReference type="InterPro" id="IPR052959">
    <property type="entry name" value="Inner_membrane_assoc"/>
</dbReference>
<dbReference type="InterPro" id="IPR007436">
    <property type="entry name" value="DUF485"/>
</dbReference>
<reference evidence="2" key="2">
    <citation type="submission" date="2014-03" db="EMBL/GenBank/DDBJ databases">
        <title>Candidatus Competibacter-lineage genomes retrieved from metagenomes reveal functional metabolic diversity.</title>
        <authorList>
            <person name="McIlroy S.J."/>
            <person name="Albertsen M."/>
            <person name="Andresen E.K."/>
            <person name="Saunders A.M."/>
            <person name="Kristiansen R."/>
            <person name="Stokholm-Bjerregaard M."/>
            <person name="Nielsen K.L."/>
            <person name="Nielsen P.H."/>
        </authorList>
    </citation>
    <scope>NUCLEOTIDE SEQUENCE</scope>
    <source>
        <strain evidence="2">Run_A_D11</strain>
    </source>
</reference>
<dbReference type="EMBL" id="CBTJ020000033">
    <property type="protein sequence ID" value="CDI02274.1"/>
    <property type="molecule type" value="Genomic_DNA"/>
</dbReference>
<keyword evidence="1" id="KW-0812">Transmembrane</keyword>
<evidence type="ECO:0000313" key="3">
    <source>
        <dbReference type="Proteomes" id="UP000035760"/>
    </source>
</evidence>
<feature type="transmembrane region" description="Helical" evidence="1">
    <location>
        <begin position="59"/>
        <end position="84"/>
    </location>
</feature>
<evidence type="ECO:0000256" key="1">
    <source>
        <dbReference type="SAM" id="Phobius"/>
    </source>
</evidence>
<protein>
    <submittedName>
        <fullName evidence="2">Inner membrane protein yjcH</fullName>
    </submittedName>
</protein>
<keyword evidence="3" id="KW-1185">Reference proteome</keyword>
<comment type="caution">
    <text evidence="2">The sequence shown here is derived from an EMBL/GenBank/DDBJ whole genome shotgun (WGS) entry which is preliminary data.</text>
</comment>
<dbReference type="PANTHER" id="PTHR38598">
    <property type="entry name" value="INNER MEMBRANE PROTEIN YJCH"/>
    <property type="match status" value="1"/>
</dbReference>
<name>W6M6M9_9GAMM</name>
<dbReference type="Pfam" id="PF04341">
    <property type="entry name" value="DUF485"/>
    <property type="match status" value="1"/>
</dbReference>
<dbReference type="GO" id="GO:0005886">
    <property type="term" value="C:plasma membrane"/>
    <property type="evidence" value="ECO:0007669"/>
    <property type="project" value="TreeGrafter"/>
</dbReference>
<reference evidence="2" key="1">
    <citation type="submission" date="2013-07" db="EMBL/GenBank/DDBJ databases">
        <authorList>
            <person name="McIlroy S."/>
        </authorList>
    </citation>
    <scope>NUCLEOTIDE SEQUENCE [LARGE SCALE GENOMIC DNA]</scope>
    <source>
        <strain evidence="2">Run_A_D11</strain>
    </source>
</reference>
<dbReference type="STRING" id="1400863.BN873_270070"/>
<dbReference type="PANTHER" id="PTHR38598:SF1">
    <property type="entry name" value="INNER MEMBRANE PROTEIN YJCH"/>
    <property type="match status" value="1"/>
</dbReference>
<feature type="transmembrane region" description="Helical" evidence="1">
    <location>
        <begin position="25"/>
        <end position="47"/>
    </location>
</feature>
<sequence>MMQQDLVHAIKSNPKYHELLTKRKSFAWTLAAVMLVIYYGFILIVAFNKEFLGQPLSAGSITTVGIPIGLGVIISAFVLTGIYVRRANSEFDRMTREIKEEVL</sequence>
<dbReference type="AlphaFoldDB" id="W6M6M9"/>
<keyword evidence="1" id="KW-1133">Transmembrane helix</keyword>
<evidence type="ECO:0000313" key="2">
    <source>
        <dbReference type="EMBL" id="CDI02274.1"/>
    </source>
</evidence>
<organism evidence="2 3">
    <name type="scientific">Candidatus Competibacter denitrificans Run_A_D11</name>
    <dbReference type="NCBI Taxonomy" id="1400863"/>
    <lineage>
        <taxon>Bacteria</taxon>
        <taxon>Pseudomonadati</taxon>
        <taxon>Pseudomonadota</taxon>
        <taxon>Gammaproteobacteria</taxon>
        <taxon>Candidatus Competibacteraceae</taxon>
        <taxon>Candidatus Competibacter</taxon>
    </lineage>
</organism>
<proteinExistence type="predicted"/>
<accession>W6M6M9</accession>
<keyword evidence="1" id="KW-0472">Membrane</keyword>